<evidence type="ECO:0000313" key="1">
    <source>
        <dbReference type="EMBL" id="RIV71140.1"/>
    </source>
</evidence>
<name>A0A418N858_9FLAO</name>
<gene>
    <name evidence="1" type="ORF">D2U88_08405</name>
</gene>
<dbReference type="EMBL" id="QXFJ01000019">
    <property type="protein sequence ID" value="RIV71140.1"/>
    <property type="molecule type" value="Genomic_DNA"/>
</dbReference>
<comment type="caution">
    <text evidence="1">The sequence shown here is derived from an EMBL/GenBank/DDBJ whole genome shotgun (WGS) entry which is preliminary data.</text>
</comment>
<dbReference type="AlphaFoldDB" id="A0A418N858"/>
<protein>
    <submittedName>
        <fullName evidence="1">Uncharacterized protein</fullName>
    </submittedName>
</protein>
<organism evidence="1 2">
    <name type="scientific">Flagellimonas aequoris</name>
    <dbReference type="NCBI Taxonomy" id="2306997"/>
    <lineage>
        <taxon>Bacteria</taxon>
        <taxon>Pseudomonadati</taxon>
        <taxon>Bacteroidota</taxon>
        <taxon>Flavobacteriia</taxon>
        <taxon>Flavobacteriales</taxon>
        <taxon>Flavobacteriaceae</taxon>
        <taxon>Flagellimonas</taxon>
    </lineage>
</organism>
<dbReference type="Proteomes" id="UP000284189">
    <property type="component" value="Unassembled WGS sequence"/>
</dbReference>
<reference evidence="1 2" key="1">
    <citation type="submission" date="2018-08" db="EMBL/GenBank/DDBJ databases">
        <title>Proposal of Muricauda 72 sp.nov. and Muricauda NH166 sp.nov., isolated from seawater.</title>
        <authorList>
            <person name="Cheng H."/>
            <person name="Wu Y.-H."/>
            <person name="Guo L.-L."/>
            <person name="Xu X.-W."/>
        </authorList>
    </citation>
    <scope>NUCLEOTIDE SEQUENCE [LARGE SCALE GENOMIC DNA]</scope>
    <source>
        <strain evidence="1 2">NH166</strain>
    </source>
</reference>
<proteinExistence type="predicted"/>
<evidence type="ECO:0000313" key="2">
    <source>
        <dbReference type="Proteomes" id="UP000284189"/>
    </source>
</evidence>
<accession>A0A418N858</accession>
<sequence>MKAKSPLDVLVKGKILKTFFRIFLKIIYLNSRRSKPSGALICSYNVQDFQWFAKRFGPRVSPR</sequence>